<dbReference type="AlphaFoldDB" id="A0AAE1NVX3"/>
<protein>
    <submittedName>
        <fullName evidence="2">Uncharacterized protein</fullName>
    </submittedName>
</protein>
<reference evidence="2" key="1">
    <citation type="submission" date="2023-11" db="EMBL/GenBank/DDBJ databases">
        <title>Genome assemblies of two species of porcelain crab, Petrolisthes cinctipes and Petrolisthes manimaculis (Anomura: Porcellanidae).</title>
        <authorList>
            <person name="Angst P."/>
        </authorList>
    </citation>
    <scope>NUCLEOTIDE SEQUENCE</scope>
    <source>
        <strain evidence="2">PB745_02</strain>
        <tissue evidence="2">Gill</tissue>
    </source>
</reference>
<keyword evidence="3" id="KW-1185">Reference proteome</keyword>
<comment type="caution">
    <text evidence="2">The sequence shown here is derived from an EMBL/GenBank/DDBJ whole genome shotgun (WGS) entry which is preliminary data.</text>
</comment>
<sequence>MNNTSTRNQASLIRGAGGCRTDTLGGRDGGVGGCRRAGGGGCGVATKGEGSTCEELGFSWAPLTAPVCGMRQMVGCTLAPPRSTTHLSTSVPTTENRLHKK</sequence>
<feature type="compositionally biased region" description="Polar residues" evidence="1">
    <location>
        <begin position="1"/>
        <end position="11"/>
    </location>
</feature>
<dbReference type="Proteomes" id="UP001292094">
    <property type="component" value="Unassembled WGS sequence"/>
</dbReference>
<feature type="region of interest" description="Disordered" evidence="1">
    <location>
        <begin position="1"/>
        <end position="21"/>
    </location>
</feature>
<dbReference type="EMBL" id="JAWZYT010003783">
    <property type="protein sequence ID" value="KAK4296723.1"/>
    <property type="molecule type" value="Genomic_DNA"/>
</dbReference>
<organism evidence="2 3">
    <name type="scientific">Petrolisthes manimaculis</name>
    <dbReference type="NCBI Taxonomy" id="1843537"/>
    <lineage>
        <taxon>Eukaryota</taxon>
        <taxon>Metazoa</taxon>
        <taxon>Ecdysozoa</taxon>
        <taxon>Arthropoda</taxon>
        <taxon>Crustacea</taxon>
        <taxon>Multicrustacea</taxon>
        <taxon>Malacostraca</taxon>
        <taxon>Eumalacostraca</taxon>
        <taxon>Eucarida</taxon>
        <taxon>Decapoda</taxon>
        <taxon>Pleocyemata</taxon>
        <taxon>Anomura</taxon>
        <taxon>Galatheoidea</taxon>
        <taxon>Porcellanidae</taxon>
        <taxon>Petrolisthes</taxon>
    </lineage>
</organism>
<name>A0AAE1NVX3_9EUCA</name>
<accession>A0AAE1NVX3</accession>
<evidence type="ECO:0000313" key="3">
    <source>
        <dbReference type="Proteomes" id="UP001292094"/>
    </source>
</evidence>
<gene>
    <name evidence="2" type="ORF">Pmani_030801</name>
</gene>
<evidence type="ECO:0000256" key="1">
    <source>
        <dbReference type="SAM" id="MobiDB-lite"/>
    </source>
</evidence>
<evidence type="ECO:0000313" key="2">
    <source>
        <dbReference type="EMBL" id="KAK4296723.1"/>
    </source>
</evidence>
<feature type="compositionally biased region" description="Polar residues" evidence="1">
    <location>
        <begin position="82"/>
        <end position="95"/>
    </location>
</feature>
<feature type="region of interest" description="Disordered" evidence="1">
    <location>
        <begin position="79"/>
        <end position="101"/>
    </location>
</feature>
<proteinExistence type="predicted"/>